<organism evidence="1 2">
    <name type="scientific">Quercus lobata</name>
    <name type="common">Valley oak</name>
    <dbReference type="NCBI Taxonomy" id="97700"/>
    <lineage>
        <taxon>Eukaryota</taxon>
        <taxon>Viridiplantae</taxon>
        <taxon>Streptophyta</taxon>
        <taxon>Embryophyta</taxon>
        <taxon>Tracheophyta</taxon>
        <taxon>Spermatophyta</taxon>
        <taxon>Magnoliopsida</taxon>
        <taxon>eudicotyledons</taxon>
        <taxon>Gunneridae</taxon>
        <taxon>Pentapetalae</taxon>
        <taxon>rosids</taxon>
        <taxon>fabids</taxon>
        <taxon>Fagales</taxon>
        <taxon>Fagaceae</taxon>
        <taxon>Quercus</taxon>
    </lineage>
</organism>
<protein>
    <submittedName>
        <fullName evidence="1">Uncharacterized protein</fullName>
    </submittedName>
</protein>
<keyword evidence="2" id="KW-1185">Reference proteome</keyword>
<dbReference type="EMBL" id="LRBV02000005">
    <property type="status" value="NOT_ANNOTATED_CDS"/>
    <property type="molecule type" value="Genomic_DNA"/>
</dbReference>
<reference evidence="1 2" key="1">
    <citation type="journal article" date="2016" name="G3 (Bethesda)">
        <title>First Draft Assembly and Annotation of the Genome of a California Endemic Oak Quercus lobata Nee (Fagaceae).</title>
        <authorList>
            <person name="Sork V.L."/>
            <person name="Fitz-Gibbon S.T."/>
            <person name="Puiu D."/>
            <person name="Crepeau M."/>
            <person name="Gugger P.F."/>
            <person name="Sherman R."/>
            <person name="Stevens K."/>
            <person name="Langley C.H."/>
            <person name="Pellegrini M."/>
            <person name="Salzberg S.L."/>
        </authorList>
    </citation>
    <scope>NUCLEOTIDE SEQUENCE [LARGE SCALE GENOMIC DNA]</scope>
    <source>
        <strain evidence="1 2">cv. SW786</strain>
    </source>
</reference>
<accession>A0A7N2R509</accession>
<sequence length="74" mass="8900">MAKIEKCGVELLKWSREHFGSVKKELQLKRNMLAKAEIEAMQSRRNECVRQLKLKIDTLMDKENRMWLQRSKTH</sequence>
<evidence type="ECO:0000313" key="1">
    <source>
        <dbReference type="EnsemblPlants" id="QL05p050806:mrna:CDS:1"/>
    </source>
</evidence>
<reference evidence="1" key="2">
    <citation type="submission" date="2021-01" db="UniProtKB">
        <authorList>
            <consortium name="EnsemblPlants"/>
        </authorList>
    </citation>
    <scope>IDENTIFICATION</scope>
</reference>
<name>A0A7N2R509_QUELO</name>
<dbReference type="AlphaFoldDB" id="A0A7N2R509"/>
<dbReference type="Proteomes" id="UP000594261">
    <property type="component" value="Chromosome 5"/>
</dbReference>
<dbReference type="Gramene" id="QL05p050806:mrna">
    <property type="protein sequence ID" value="QL05p050806:mrna:CDS:1"/>
    <property type="gene ID" value="QL05p050806"/>
</dbReference>
<dbReference type="EnsemblPlants" id="QL05p050806:mrna">
    <property type="protein sequence ID" value="QL05p050806:mrna:CDS:1"/>
    <property type="gene ID" value="QL05p050806"/>
</dbReference>
<evidence type="ECO:0000313" key="2">
    <source>
        <dbReference type="Proteomes" id="UP000594261"/>
    </source>
</evidence>
<dbReference type="InParanoid" id="A0A7N2R509"/>
<proteinExistence type="predicted"/>